<comment type="caution">
    <text evidence="2">The sequence shown here is derived from an EMBL/GenBank/DDBJ whole genome shotgun (WGS) entry which is preliminary data.</text>
</comment>
<keyword evidence="3" id="KW-1185">Reference proteome</keyword>
<protein>
    <submittedName>
        <fullName evidence="2">Uncharacterized protein</fullName>
    </submittedName>
</protein>
<evidence type="ECO:0000256" key="1">
    <source>
        <dbReference type="SAM" id="MobiDB-lite"/>
    </source>
</evidence>
<feature type="compositionally biased region" description="Low complexity" evidence="1">
    <location>
        <begin position="20"/>
        <end position="34"/>
    </location>
</feature>
<sequence>MDTSHDSPIVNGDSPAFCGDAASSSDTRGSSGSRLRYPQKESRSRKARRQAGAILIRSLGVKAERRGWQRCRPGARPRGTWKPCCC</sequence>
<feature type="region of interest" description="Disordered" evidence="1">
    <location>
        <begin position="1"/>
        <end position="51"/>
    </location>
</feature>
<organism evidence="2 3">
    <name type="scientific">Pleurodeles waltl</name>
    <name type="common">Iberian ribbed newt</name>
    <dbReference type="NCBI Taxonomy" id="8319"/>
    <lineage>
        <taxon>Eukaryota</taxon>
        <taxon>Metazoa</taxon>
        <taxon>Chordata</taxon>
        <taxon>Craniata</taxon>
        <taxon>Vertebrata</taxon>
        <taxon>Euteleostomi</taxon>
        <taxon>Amphibia</taxon>
        <taxon>Batrachia</taxon>
        <taxon>Caudata</taxon>
        <taxon>Salamandroidea</taxon>
        <taxon>Salamandridae</taxon>
        <taxon>Pleurodelinae</taxon>
        <taxon>Pleurodeles</taxon>
    </lineage>
</organism>
<evidence type="ECO:0000313" key="2">
    <source>
        <dbReference type="EMBL" id="KAJ1130827.1"/>
    </source>
</evidence>
<dbReference type="Proteomes" id="UP001066276">
    <property type="component" value="Chromosome 7"/>
</dbReference>
<dbReference type="EMBL" id="JANPWB010000011">
    <property type="protein sequence ID" value="KAJ1130827.1"/>
    <property type="molecule type" value="Genomic_DNA"/>
</dbReference>
<proteinExistence type="predicted"/>
<reference evidence="2" key="1">
    <citation type="journal article" date="2022" name="bioRxiv">
        <title>Sequencing and chromosome-scale assembly of the giantPleurodeles waltlgenome.</title>
        <authorList>
            <person name="Brown T."/>
            <person name="Elewa A."/>
            <person name="Iarovenko S."/>
            <person name="Subramanian E."/>
            <person name="Araus A.J."/>
            <person name="Petzold A."/>
            <person name="Susuki M."/>
            <person name="Suzuki K.-i.T."/>
            <person name="Hayashi T."/>
            <person name="Toyoda A."/>
            <person name="Oliveira C."/>
            <person name="Osipova E."/>
            <person name="Leigh N.D."/>
            <person name="Simon A."/>
            <person name="Yun M.H."/>
        </authorList>
    </citation>
    <scope>NUCLEOTIDE SEQUENCE</scope>
    <source>
        <strain evidence="2">20211129_DDA</strain>
        <tissue evidence="2">Liver</tissue>
    </source>
</reference>
<feature type="non-terminal residue" evidence="2">
    <location>
        <position position="86"/>
    </location>
</feature>
<dbReference type="AlphaFoldDB" id="A0AAV7PRC2"/>
<name>A0AAV7PRC2_PLEWA</name>
<evidence type="ECO:0000313" key="3">
    <source>
        <dbReference type="Proteomes" id="UP001066276"/>
    </source>
</evidence>
<accession>A0AAV7PRC2</accession>
<gene>
    <name evidence="2" type="ORF">NDU88_009174</name>
</gene>